<organism evidence="1 2">
    <name type="scientific">Acinetobacter terrestris</name>
    <dbReference type="NCBI Taxonomy" id="2529843"/>
    <lineage>
        <taxon>Bacteria</taxon>
        <taxon>Pseudomonadati</taxon>
        <taxon>Pseudomonadota</taxon>
        <taxon>Gammaproteobacteria</taxon>
        <taxon>Moraxellales</taxon>
        <taxon>Moraxellaceae</taxon>
        <taxon>Acinetobacter</taxon>
        <taxon>Acinetobacter Taxon 24</taxon>
    </lineage>
</organism>
<protein>
    <submittedName>
        <fullName evidence="1">Uncharacterized protein</fullName>
    </submittedName>
</protein>
<proteinExistence type="predicted"/>
<evidence type="ECO:0000313" key="2">
    <source>
        <dbReference type="Proteomes" id="UP001241935"/>
    </source>
</evidence>
<dbReference type="AlphaFoldDB" id="A0AAW6UUX1"/>
<name>A0AAW6UUX1_9GAMM</name>
<dbReference type="Proteomes" id="UP001241935">
    <property type="component" value="Unassembled WGS sequence"/>
</dbReference>
<dbReference type="RefSeq" id="WP_284067817.1">
    <property type="nucleotide sequence ID" value="NZ_JASKNE010000004.1"/>
</dbReference>
<comment type="caution">
    <text evidence="1">The sequence shown here is derived from an EMBL/GenBank/DDBJ whole genome shotgun (WGS) entry which is preliminary data.</text>
</comment>
<evidence type="ECO:0000313" key="1">
    <source>
        <dbReference type="EMBL" id="MDK1685043.1"/>
    </source>
</evidence>
<accession>A0AAW6UUX1</accession>
<sequence length="203" mass="22713">MPFSSLMNDKISVYDEQRNLIIENQQASVQDGKLIITKNGDFVVDVGYLIERKLPNGLVENYRVIEPNFMAGLVGVIPPHYQMKVTNIKAPSPTPNNMVTNHITVSGQARFYQDSIDNSTNTYNSYTLTQYEKALEAVNNEVDGLDFHQSEREIIKNSLEKIETELKKPSPNKEILSTCVSFLPTSIATLESVVNLGQMLGIS</sequence>
<dbReference type="EMBL" id="JASKNE010000004">
    <property type="protein sequence ID" value="MDK1685043.1"/>
    <property type="molecule type" value="Genomic_DNA"/>
</dbReference>
<gene>
    <name evidence="1" type="ORF">QOR41_14730</name>
</gene>
<reference evidence="1" key="1">
    <citation type="submission" date="2023-04" db="EMBL/GenBank/DDBJ databases">
        <title>The environmental microbiomes in feedlot watering bowls are a reservoir of florfenicol resistance for bovine respiratory disease pathogens.</title>
        <authorList>
            <person name="Kos D.W."/>
            <person name="Ruzzini A.C."/>
            <person name="Schreiner B."/>
            <person name="Jelinski M.D."/>
        </authorList>
    </citation>
    <scope>NUCLEOTIDE SEQUENCE</scope>
    <source>
        <strain evidence="1">WB3</strain>
    </source>
</reference>